<organism evidence="1">
    <name type="scientific">Siphoviridae sp. ctYh54</name>
    <dbReference type="NCBI Taxonomy" id="2826379"/>
    <lineage>
        <taxon>Viruses</taxon>
        <taxon>Duplodnaviria</taxon>
        <taxon>Heunggongvirae</taxon>
        <taxon>Uroviricota</taxon>
        <taxon>Caudoviricetes</taxon>
    </lineage>
</organism>
<reference evidence="1" key="1">
    <citation type="journal article" date="2021" name="Proc. Natl. Acad. Sci. U.S.A.">
        <title>A Catalog of Tens of Thousands of Viruses from Human Metagenomes Reveals Hidden Associations with Chronic Diseases.</title>
        <authorList>
            <person name="Tisza M.J."/>
            <person name="Buck C.B."/>
        </authorList>
    </citation>
    <scope>NUCLEOTIDE SEQUENCE</scope>
    <source>
        <strain evidence="1">CtYh54</strain>
    </source>
</reference>
<dbReference type="EMBL" id="BK014884">
    <property type="protein sequence ID" value="DAD80452.1"/>
    <property type="molecule type" value="Genomic_DNA"/>
</dbReference>
<evidence type="ECO:0000313" key="1">
    <source>
        <dbReference type="EMBL" id="DAD80452.1"/>
    </source>
</evidence>
<name>A0A8S5ME04_9CAUD</name>
<proteinExistence type="predicted"/>
<accession>A0A8S5ME04</accession>
<protein>
    <submittedName>
        <fullName evidence="1">Uncharacterized protein</fullName>
    </submittedName>
</protein>
<sequence>MPPLFQPVKTTKAILDTTAIVDGKAYFVQDSEQLYFDYDQTRTEIRDIIVLDTEGARTSMLAPKNKFYFVIETAKLWLYKNGLWIEAAGSGSGGMNLSSQSFSAGSAIASVTLDKAIAGASSIVYINVDNISLLKSAYSLGEDGKTITFSEPITCELGIDVIYSLADENGVAALSDDFEVATTSNEVVTLTTTKSKSTSSSVQKDIVLTVGNTYQLNLTGHTNLSFGDFVEGQQGLTTLFLSVPDAYTLTLPANIKWKDGYAPNLEVDGTYILEFRSIDGGNTIYGSISKYI</sequence>